<evidence type="ECO:0000313" key="3">
    <source>
        <dbReference type="Proteomes" id="UP000574761"/>
    </source>
</evidence>
<dbReference type="Proteomes" id="UP000574761">
    <property type="component" value="Unassembled WGS sequence"/>
</dbReference>
<evidence type="ECO:0000313" key="2">
    <source>
        <dbReference type="EMBL" id="MBB3978621.1"/>
    </source>
</evidence>
<organism evidence="2 3">
    <name type="scientific">Mycoplana azooxidifex</name>
    <dbReference type="NCBI Taxonomy" id="1636188"/>
    <lineage>
        <taxon>Bacteria</taxon>
        <taxon>Pseudomonadati</taxon>
        <taxon>Pseudomonadota</taxon>
        <taxon>Alphaproteobacteria</taxon>
        <taxon>Hyphomicrobiales</taxon>
        <taxon>Rhizobiaceae</taxon>
        <taxon>Mycoplana</taxon>
    </lineage>
</organism>
<protein>
    <submittedName>
        <fullName evidence="2">Uncharacterized protein</fullName>
    </submittedName>
</protein>
<feature type="region of interest" description="Disordered" evidence="1">
    <location>
        <begin position="40"/>
        <end position="60"/>
    </location>
</feature>
<name>A0A7W6D8C7_9HYPH</name>
<keyword evidence="3" id="KW-1185">Reference proteome</keyword>
<proteinExistence type="predicted"/>
<evidence type="ECO:0000256" key="1">
    <source>
        <dbReference type="SAM" id="MobiDB-lite"/>
    </source>
</evidence>
<dbReference type="EMBL" id="JACIEE010000008">
    <property type="protein sequence ID" value="MBB3978621.1"/>
    <property type="molecule type" value="Genomic_DNA"/>
</dbReference>
<accession>A0A7W6D8C7</accession>
<feature type="compositionally biased region" description="Polar residues" evidence="1">
    <location>
        <begin position="51"/>
        <end position="60"/>
    </location>
</feature>
<reference evidence="2 3" key="1">
    <citation type="submission" date="2020-08" db="EMBL/GenBank/DDBJ databases">
        <title>Genomic Encyclopedia of Type Strains, Phase IV (KMG-IV): sequencing the most valuable type-strain genomes for metagenomic binning, comparative biology and taxonomic classification.</title>
        <authorList>
            <person name="Goeker M."/>
        </authorList>
    </citation>
    <scope>NUCLEOTIDE SEQUENCE [LARGE SCALE GENOMIC DNA]</scope>
    <source>
        <strain evidence="2 3">DSM 100211</strain>
    </source>
</reference>
<comment type="caution">
    <text evidence="2">The sequence shown here is derived from an EMBL/GenBank/DDBJ whole genome shotgun (WGS) entry which is preliminary data.</text>
</comment>
<gene>
    <name evidence="2" type="ORF">GGQ64_003856</name>
</gene>
<sequence length="60" mass="6775">MTRLPRRKAQQKSANETSLGFVLDKMGFKPLGRRVKIKPGVNQAKLRRPLSINTSGEPRD</sequence>
<dbReference type="AlphaFoldDB" id="A0A7W6D8C7"/>